<organism evidence="1">
    <name type="scientific">viral metagenome</name>
    <dbReference type="NCBI Taxonomy" id="1070528"/>
    <lineage>
        <taxon>unclassified sequences</taxon>
        <taxon>metagenomes</taxon>
        <taxon>organismal metagenomes</taxon>
    </lineage>
</organism>
<reference evidence="1" key="1">
    <citation type="journal article" date="2020" name="Nature">
        <title>Giant virus diversity and host interactions through global metagenomics.</title>
        <authorList>
            <person name="Schulz F."/>
            <person name="Roux S."/>
            <person name="Paez-Espino D."/>
            <person name="Jungbluth S."/>
            <person name="Walsh D.A."/>
            <person name="Denef V.J."/>
            <person name="McMahon K.D."/>
            <person name="Konstantinidis K.T."/>
            <person name="Eloe-Fadrosh E.A."/>
            <person name="Kyrpides N.C."/>
            <person name="Woyke T."/>
        </authorList>
    </citation>
    <scope>NUCLEOTIDE SEQUENCE</scope>
    <source>
        <strain evidence="1">GVMAG-M-3300010354-11</strain>
    </source>
</reference>
<dbReference type="Gene3D" id="3.30.310.10">
    <property type="entry name" value="TATA-Binding Protein"/>
    <property type="match status" value="2"/>
</dbReference>
<dbReference type="EMBL" id="MN739152">
    <property type="protein sequence ID" value="QHS90870.1"/>
    <property type="molecule type" value="Genomic_DNA"/>
</dbReference>
<accession>A0A6C0BFN8</accession>
<proteinExistence type="predicted"/>
<name>A0A6C0BFN8_9ZZZZ</name>
<dbReference type="InterPro" id="IPR012295">
    <property type="entry name" value="TBP_dom_sf"/>
</dbReference>
<sequence>MESLSIVPSVRAQADAFDKELNNAIEHLTGSGSDVKVSTITLLVVLKYGVDLQLLSDMMPSDTIQQFIQDVMGCKDAITIRTKAVTFNNSLMFSIKTNNTHTQVVKVFCNVNLHITGMKSVSDGMYISEVFATMFELIIGENGLNNTYQITDFTVQLINFYFNISLPTAKVICLSTLSKLITANTGFYCQYNNEHHPGVIIKCIGYTILVFETGNILLSAITLPSQLLEAHAFIYNMLMSHINNICTDSSDLVKQSKKGRPKKKNVFDYGQFIVLK</sequence>
<dbReference type="SUPFAM" id="SSF55945">
    <property type="entry name" value="TATA-box binding protein-like"/>
    <property type="match status" value="1"/>
</dbReference>
<dbReference type="AlphaFoldDB" id="A0A6C0BFN8"/>
<evidence type="ECO:0000313" key="1">
    <source>
        <dbReference type="EMBL" id="QHS90870.1"/>
    </source>
</evidence>
<protein>
    <submittedName>
        <fullName evidence="1">Uncharacterized protein</fullName>
    </submittedName>
</protein>